<name>A0A5S4WMZ2_9BRAD</name>
<dbReference type="Proteomes" id="UP000324853">
    <property type="component" value="Unassembled WGS sequence"/>
</dbReference>
<evidence type="ECO:0000313" key="1">
    <source>
        <dbReference type="EMBL" id="TYL83476.1"/>
    </source>
</evidence>
<proteinExistence type="predicted"/>
<dbReference type="AlphaFoldDB" id="A0A5S4WMZ2"/>
<keyword evidence="2" id="KW-1185">Reference proteome</keyword>
<reference evidence="1 2" key="1">
    <citation type="submission" date="2019-08" db="EMBL/GenBank/DDBJ databases">
        <title>Bradyrhizobium hipponensis sp. nov., a rhizobium isolated from a Lupinus angustifolius root nodule in Tunisia.</title>
        <authorList>
            <person name="Off K."/>
            <person name="Rejili M."/>
            <person name="Mars M."/>
            <person name="Brachmann A."/>
            <person name="Marin M."/>
        </authorList>
    </citation>
    <scope>NUCLEOTIDE SEQUENCE [LARGE SCALE GENOMIC DNA]</scope>
    <source>
        <strain evidence="1 2">CTAW11</strain>
    </source>
</reference>
<dbReference type="EMBL" id="VSSR01000029">
    <property type="protein sequence ID" value="TYL83476.1"/>
    <property type="molecule type" value="Genomic_DNA"/>
</dbReference>
<protein>
    <submittedName>
        <fullName evidence="1">Uncharacterized protein</fullName>
    </submittedName>
</protein>
<gene>
    <name evidence="1" type="ORF">FXB38_19135</name>
</gene>
<dbReference type="OrthoDB" id="8233865at2"/>
<dbReference type="RefSeq" id="WP_148752629.1">
    <property type="nucleotide sequence ID" value="NZ_VSSR01000029.1"/>
</dbReference>
<accession>A0A5S4WMZ2</accession>
<organism evidence="1 2">
    <name type="scientific">Bradyrhizobium cytisi</name>
    <dbReference type="NCBI Taxonomy" id="515489"/>
    <lineage>
        <taxon>Bacteria</taxon>
        <taxon>Pseudomonadati</taxon>
        <taxon>Pseudomonadota</taxon>
        <taxon>Alphaproteobacteria</taxon>
        <taxon>Hyphomicrobiales</taxon>
        <taxon>Nitrobacteraceae</taxon>
        <taxon>Bradyrhizobium</taxon>
    </lineage>
</organism>
<evidence type="ECO:0000313" key="2">
    <source>
        <dbReference type="Proteomes" id="UP000324853"/>
    </source>
</evidence>
<sequence length="75" mass="8585">MWGIGSSHAAPLTPFRYEGQAQRHCPEDEVVWLDFRVGRYYSRKQKRYGSGLEGSYVCRKEAKASGYARSLLGLR</sequence>
<comment type="caution">
    <text evidence="1">The sequence shown here is derived from an EMBL/GenBank/DDBJ whole genome shotgun (WGS) entry which is preliminary data.</text>
</comment>